<accession>A0ACC6SE61</accession>
<comment type="caution">
    <text evidence="1">The sequence shown here is derived from an EMBL/GenBank/DDBJ whole genome shotgun (WGS) entry which is preliminary data.</text>
</comment>
<evidence type="ECO:0000313" key="1">
    <source>
        <dbReference type="EMBL" id="MEQ2528391.1"/>
    </source>
</evidence>
<gene>
    <name evidence="1" type="ORF">WMO40_17025</name>
</gene>
<reference evidence="1" key="1">
    <citation type="submission" date="2024-03" db="EMBL/GenBank/DDBJ databases">
        <title>Human intestinal bacterial collection.</title>
        <authorList>
            <person name="Pauvert C."/>
            <person name="Hitch T.C.A."/>
            <person name="Clavel T."/>
        </authorList>
    </citation>
    <scope>NUCLEOTIDE SEQUENCE</scope>
    <source>
        <strain evidence="1">CLA-AA-H227</strain>
    </source>
</reference>
<name>A0ACC6SE61_9BACI</name>
<keyword evidence="2" id="KW-1185">Reference proteome</keyword>
<dbReference type="EMBL" id="JBBMEW010000017">
    <property type="protein sequence ID" value="MEQ2528391.1"/>
    <property type="molecule type" value="Genomic_DNA"/>
</dbReference>
<evidence type="ECO:0000313" key="2">
    <source>
        <dbReference type="Proteomes" id="UP001439875"/>
    </source>
</evidence>
<dbReference type="Proteomes" id="UP001439875">
    <property type="component" value="Unassembled WGS sequence"/>
</dbReference>
<protein>
    <submittedName>
        <fullName evidence="1">CorA family divalent cation transporter</fullName>
    </submittedName>
</protein>
<organism evidence="1 2">
    <name type="scientific">Robertmurraya yapensis</name>
    <name type="common">ex Hitch et al 2024</name>
    <dbReference type="NCBI Taxonomy" id="3133160"/>
    <lineage>
        <taxon>Bacteria</taxon>
        <taxon>Bacillati</taxon>
        <taxon>Bacillota</taxon>
        <taxon>Bacilli</taxon>
        <taxon>Bacillales</taxon>
        <taxon>Bacillaceae</taxon>
        <taxon>Robertmurraya</taxon>
    </lineage>
</organism>
<proteinExistence type="predicted"/>
<sequence>MLKYYLSNEDGVLEEKSDITSGCWINMIEPSEEEILKVSNTLQIPIEFIKDPLDEEERSRIEKDEENVLIIVNIPLSSKNEREPKFTIPFH</sequence>